<dbReference type="Proteomes" id="UP000820669">
    <property type="component" value="Unassembled WGS sequence"/>
</dbReference>
<dbReference type="Pfam" id="PF00107">
    <property type="entry name" value="ADH_zinc_N"/>
    <property type="match status" value="1"/>
</dbReference>
<proteinExistence type="inferred from homology"/>
<evidence type="ECO:0000259" key="6">
    <source>
        <dbReference type="Pfam" id="PF00107"/>
    </source>
</evidence>
<gene>
    <name evidence="7" type="ORF">HF526_21070</name>
</gene>
<dbReference type="PANTHER" id="PTHR43350:SF19">
    <property type="entry name" value="D-GULOSIDE 3-DEHYDROGENASE"/>
    <property type="match status" value="1"/>
</dbReference>
<keyword evidence="5" id="KW-0560">Oxidoreductase</keyword>
<sequence>MSAPAVTDRALVVDGPGRATVREVPRAPGPVTVQTLVSGLSAGTELAFYTGTHPALHTRFDPELGLFRRDAPATGYPVTRLGYMEVGRVGAGAVPGLPPGTPVAMTYGHRAGYAADPLRDRIVALPAELDPLLGIYVAHMGPICANGLLHAAAEECGTDVRSLGDGVRGRRVAVVGGGVVGLLSGLFARRHGAAEVVVLDPTPARRAAAEGLGLEGLDPDATDPAVLLKTRWRHGPGDRGADVVLQCRGRVAALACALRLCRPQGTVVDLAFYTSGGPEDAATLRLGEEFHHNGLGVRCAQIGRVPRGTAQHWGRERLCAETLDLLEAEGAAVLEHLVTDVVPLAEGPSLLADLAARRRHVIQAVFTFAAGA</sequence>
<comment type="similarity">
    <text evidence="2">Belongs to the zinc-containing alcohol dehydrogenase family.</text>
</comment>
<name>A0ABX1SDZ2_9PSEU</name>
<feature type="domain" description="Alcohol dehydrogenase-like C-terminal" evidence="6">
    <location>
        <begin position="180"/>
        <end position="279"/>
    </location>
</feature>
<accession>A0ABX1SDZ2</accession>
<evidence type="ECO:0000256" key="1">
    <source>
        <dbReference type="ARBA" id="ARBA00001947"/>
    </source>
</evidence>
<reference evidence="7 8" key="1">
    <citation type="submission" date="2020-04" db="EMBL/GenBank/DDBJ databases">
        <authorList>
            <person name="Klaysubun C."/>
            <person name="Duangmal K."/>
            <person name="Lipun K."/>
        </authorList>
    </citation>
    <scope>NUCLEOTIDE SEQUENCE [LARGE SCALE GENOMIC DNA]</scope>
    <source>
        <strain evidence="7 8">K10HN5</strain>
    </source>
</reference>
<dbReference type="InterPro" id="IPR013149">
    <property type="entry name" value="ADH-like_C"/>
</dbReference>
<organism evidence="7 8">
    <name type="scientific">Pseudonocardia acidicola</name>
    <dbReference type="NCBI Taxonomy" id="2724939"/>
    <lineage>
        <taxon>Bacteria</taxon>
        <taxon>Bacillati</taxon>
        <taxon>Actinomycetota</taxon>
        <taxon>Actinomycetes</taxon>
        <taxon>Pseudonocardiales</taxon>
        <taxon>Pseudonocardiaceae</taxon>
        <taxon>Pseudonocardia</taxon>
    </lineage>
</organism>
<comment type="caution">
    <text evidence="7">The sequence shown here is derived from an EMBL/GenBank/DDBJ whole genome shotgun (WGS) entry which is preliminary data.</text>
</comment>
<dbReference type="CDD" id="cd08255">
    <property type="entry name" value="2-desacetyl-2-hydroxyethyl_bacteriochlorophyllide_like"/>
    <property type="match status" value="1"/>
</dbReference>
<protein>
    <submittedName>
        <fullName evidence="7">Zinc-binding alcohol dehydrogenase</fullName>
    </submittedName>
</protein>
<evidence type="ECO:0000256" key="5">
    <source>
        <dbReference type="ARBA" id="ARBA00023002"/>
    </source>
</evidence>
<dbReference type="Gene3D" id="3.90.180.10">
    <property type="entry name" value="Medium-chain alcohol dehydrogenases, catalytic domain"/>
    <property type="match status" value="1"/>
</dbReference>
<evidence type="ECO:0000256" key="3">
    <source>
        <dbReference type="ARBA" id="ARBA00022723"/>
    </source>
</evidence>
<dbReference type="EMBL" id="JAAXLA010000042">
    <property type="protein sequence ID" value="NMH99788.1"/>
    <property type="molecule type" value="Genomic_DNA"/>
</dbReference>
<keyword evidence="3" id="KW-0479">Metal-binding</keyword>
<keyword evidence="8" id="KW-1185">Reference proteome</keyword>
<dbReference type="Gene3D" id="3.40.50.720">
    <property type="entry name" value="NAD(P)-binding Rossmann-like Domain"/>
    <property type="match status" value="1"/>
</dbReference>
<evidence type="ECO:0000256" key="4">
    <source>
        <dbReference type="ARBA" id="ARBA00022833"/>
    </source>
</evidence>
<comment type="cofactor">
    <cofactor evidence="1">
        <name>Zn(2+)</name>
        <dbReference type="ChEBI" id="CHEBI:29105"/>
    </cofactor>
</comment>
<evidence type="ECO:0000313" key="7">
    <source>
        <dbReference type="EMBL" id="NMH99788.1"/>
    </source>
</evidence>
<dbReference type="SUPFAM" id="SSF51735">
    <property type="entry name" value="NAD(P)-binding Rossmann-fold domains"/>
    <property type="match status" value="1"/>
</dbReference>
<keyword evidence="4" id="KW-0862">Zinc</keyword>
<dbReference type="PANTHER" id="PTHR43350">
    <property type="entry name" value="NAD-DEPENDENT ALCOHOL DEHYDROGENASE"/>
    <property type="match status" value="1"/>
</dbReference>
<evidence type="ECO:0000313" key="8">
    <source>
        <dbReference type="Proteomes" id="UP000820669"/>
    </source>
</evidence>
<evidence type="ECO:0000256" key="2">
    <source>
        <dbReference type="ARBA" id="ARBA00008072"/>
    </source>
</evidence>
<dbReference type="InterPro" id="IPR036291">
    <property type="entry name" value="NAD(P)-bd_dom_sf"/>
</dbReference>